<dbReference type="Pfam" id="PF00149">
    <property type="entry name" value="Metallophos"/>
    <property type="match status" value="1"/>
</dbReference>
<organism evidence="4 5">
    <name type="scientific">Methanoculleus bourgensis</name>
    <dbReference type="NCBI Taxonomy" id="83986"/>
    <lineage>
        <taxon>Archaea</taxon>
        <taxon>Methanobacteriati</taxon>
        <taxon>Methanobacteriota</taxon>
        <taxon>Stenosarchaea group</taxon>
        <taxon>Methanomicrobia</taxon>
        <taxon>Methanomicrobiales</taxon>
        <taxon>Methanomicrobiaceae</taxon>
        <taxon>Methanoculleus</taxon>
    </lineage>
</organism>
<proteinExistence type="predicted"/>
<dbReference type="InterPro" id="IPR015914">
    <property type="entry name" value="PAPs_N"/>
</dbReference>
<dbReference type="InterPro" id="IPR004843">
    <property type="entry name" value="Calcineurin-like_PHP"/>
</dbReference>
<evidence type="ECO:0000259" key="3">
    <source>
        <dbReference type="Pfam" id="PF16656"/>
    </source>
</evidence>
<sequence length="401" mass="43535">MSRYRNLFPVVVLLLALLIPAASATIVWGPYVTNTAGDSAMITWKTTDEGPGWVEYAPEGGEVCRVTSSGEGSMHRVLLTGLLPATTYRYRVGTGDETMGDCRFRTFGDQTFTCIIYGDTRGQKPFFTQAERHGLVAERIAEEEDILFVIHTGDFVCDEPEWDEFFAVAGPVLRNTTLVPVAGNHDGSAEAFSAIFGLPPYYSFDAGSLHVTILDSNDRAWADMETQTAWLEEDLASPLPRKVVAFHHPPFSSDRKRPGGDLAIRAEWCDILSRSGVDAVFGAHTHAYERYQAGGTEYFVVGCGGAPLYPLAGEKPGGHQMSHGGTLGYVRATVSPKSIVMEMVAVAEVTEEGEVTMYPAGTVIDTVCLPQDTAPPENVAAGWWGAPAALLSVAMLFRLRR</sequence>
<dbReference type="PANTHER" id="PTHR22953">
    <property type="entry name" value="ACID PHOSPHATASE RELATED"/>
    <property type="match status" value="1"/>
</dbReference>
<evidence type="ECO:0000256" key="1">
    <source>
        <dbReference type="ARBA" id="ARBA00022729"/>
    </source>
</evidence>
<reference evidence="4" key="1">
    <citation type="submission" date="2020-05" db="EMBL/GenBank/DDBJ databases">
        <title>The first insight into the ecology of ammonia-tolerant syntrophic propionate oxidizing bacteria.</title>
        <authorList>
            <person name="Singh A."/>
            <person name="Schnurer A."/>
            <person name="Westerholm M."/>
        </authorList>
    </citation>
    <scope>NUCLEOTIDE SEQUENCE</scope>
    <source>
        <strain evidence="4">MAG54</strain>
    </source>
</reference>
<dbReference type="GO" id="GO:0003993">
    <property type="term" value="F:acid phosphatase activity"/>
    <property type="evidence" value="ECO:0007669"/>
    <property type="project" value="InterPro"/>
</dbReference>
<dbReference type="SUPFAM" id="SSF56300">
    <property type="entry name" value="Metallo-dependent phosphatases"/>
    <property type="match status" value="1"/>
</dbReference>
<dbReference type="Gene3D" id="3.60.21.10">
    <property type="match status" value="1"/>
</dbReference>
<accession>A0A8T7H4K9</accession>
<dbReference type="InterPro" id="IPR003961">
    <property type="entry name" value="FN3_dom"/>
</dbReference>
<gene>
    <name evidence="4" type="ORF">HQQ74_02495</name>
</gene>
<keyword evidence="1" id="KW-0732">Signal</keyword>
<dbReference type="InterPro" id="IPR039331">
    <property type="entry name" value="PAPs-like"/>
</dbReference>
<protein>
    <submittedName>
        <fullName evidence="4">Metallophosphoesterase family protein</fullName>
    </submittedName>
</protein>
<dbReference type="Gene3D" id="2.60.40.380">
    <property type="entry name" value="Purple acid phosphatase-like, N-terminal"/>
    <property type="match status" value="1"/>
</dbReference>
<dbReference type="SUPFAM" id="SSF49363">
    <property type="entry name" value="Purple acid phosphatase, N-terminal domain"/>
    <property type="match status" value="1"/>
</dbReference>
<evidence type="ECO:0000313" key="5">
    <source>
        <dbReference type="Proteomes" id="UP000737555"/>
    </source>
</evidence>
<dbReference type="Proteomes" id="UP000737555">
    <property type="component" value="Unassembled WGS sequence"/>
</dbReference>
<feature type="domain" description="Purple acid phosphatase N-terminal" evidence="3">
    <location>
        <begin position="32"/>
        <end position="101"/>
    </location>
</feature>
<dbReference type="EMBL" id="JABMJE010000020">
    <property type="protein sequence ID" value="NQS77585.1"/>
    <property type="molecule type" value="Genomic_DNA"/>
</dbReference>
<name>A0A8T7H4K9_9EURY</name>
<dbReference type="InterPro" id="IPR008963">
    <property type="entry name" value="Purple_acid_Pase-like_N"/>
</dbReference>
<dbReference type="InterPro" id="IPR029052">
    <property type="entry name" value="Metallo-depent_PP-like"/>
</dbReference>
<dbReference type="PANTHER" id="PTHR22953:SF153">
    <property type="entry name" value="PURPLE ACID PHOSPHATASE"/>
    <property type="match status" value="1"/>
</dbReference>
<dbReference type="Pfam" id="PF16656">
    <property type="entry name" value="Pur_ac_phosph_N"/>
    <property type="match status" value="1"/>
</dbReference>
<comment type="caution">
    <text evidence="4">The sequence shown here is derived from an EMBL/GenBank/DDBJ whole genome shotgun (WGS) entry which is preliminary data.</text>
</comment>
<evidence type="ECO:0000313" key="4">
    <source>
        <dbReference type="EMBL" id="NQS77585.1"/>
    </source>
</evidence>
<feature type="domain" description="Calcineurin-like phosphoesterase" evidence="2">
    <location>
        <begin position="137"/>
        <end position="288"/>
    </location>
</feature>
<dbReference type="AlphaFoldDB" id="A0A8T7H4K9"/>
<evidence type="ECO:0000259" key="2">
    <source>
        <dbReference type="Pfam" id="PF00149"/>
    </source>
</evidence>
<dbReference type="GO" id="GO:0046872">
    <property type="term" value="F:metal ion binding"/>
    <property type="evidence" value="ECO:0007669"/>
    <property type="project" value="InterPro"/>
</dbReference>
<dbReference type="CDD" id="cd00063">
    <property type="entry name" value="FN3"/>
    <property type="match status" value="1"/>
</dbReference>